<name>A0A2Z5X7B8_9VIRU</name>
<reference evidence="2 3" key="1">
    <citation type="submission" date="2017-12" db="EMBL/GenBank/DDBJ databases">
        <title>Molecular characterization of a novel mycovirus in Alternaria alternata, manifesting two-sided effects: down-regulation of the host growth and up-regulation of its pathogenicity against a plant.</title>
        <authorList>
            <person name="Moriyama H."/>
            <person name="Okada R."/>
            <person name="Ichinose S."/>
            <person name="Takeshita K."/>
            <person name="Urayama S."/>
            <person name="Fukuhara T."/>
            <person name="Komatsu K."/>
            <person name="Arie T."/>
            <person name="Ishihara A."/>
            <person name="Egusa M."/>
            <person name="Kodama M."/>
        </authorList>
    </citation>
    <scope>NUCLEOTIDE SEQUENCE [LARGE SCALE GENOMIC DNA]</scope>
    <source>
        <strain evidence="2 3">AaCV1</strain>
    </source>
</reference>
<dbReference type="GeneID" id="41704233"/>
<protein>
    <submittedName>
        <fullName evidence="2">Uncharacterized protein</fullName>
    </submittedName>
</protein>
<proteinExistence type="predicted"/>
<dbReference type="KEGG" id="vg:41704233"/>
<feature type="compositionally biased region" description="Low complexity" evidence="1">
    <location>
        <begin position="663"/>
        <end position="678"/>
    </location>
</feature>
<feature type="compositionally biased region" description="Basic and acidic residues" evidence="1">
    <location>
        <begin position="611"/>
        <end position="622"/>
    </location>
</feature>
<evidence type="ECO:0000256" key="1">
    <source>
        <dbReference type="SAM" id="MobiDB-lite"/>
    </source>
</evidence>
<dbReference type="OrthoDB" id="13505at10239"/>
<dbReference type="Proteomes" id="UP000288974">
    <property type="component" value="Genome"/>
</dbReference>
<evidence type="ECO:0000313" key="2">
    <source>
        <dbReference type="EMBL" id="BBC27880.1"/>
    </source>
</evidence>
<keyword evidence="3" id="KW-1185">Reference proteome</keyword>
<sequence>MSFVSDPARPWCSQALSKLRTQVIKVEVPLRGRAEQGPSTHGDSVTGLSAFLEGEGPYMLPEELVPHAIADGSIASVASLSDAKAAMGLDGAATLVATLPYDLLVKDTRAALITEGRFFRVAPSVHQDALSTMMGCNSVEAFAKSVDMKLPRITSAAMPATGVGVAYYNQFEQLRWAVAKDAGQSDYGVRLHNLARVVCHAAVRRHVQGAPKRTSLMGKGNMRSLVTAEMPTITATEFLTDCWLYVMDEMDPRYRAFLTMGARGLHHYVAAGQETVYSRLQSEPEVLTQRITFVRKCGEFSPVAPPVEAYLDLLSSFPLATSYYYAYANSLGLGHQATQVLLQTALAPHVWGATATLPYRASHPRLDAATYLLRPSEVAPDVQCPTALGRVVDYMPLFACRVMAGLGALLTGFTAGRMVALTEVLSQVAGAISEQGQARALMQQVLRYSSSGYAALEWVSPFSADPADGFRRVVAAYRVGLQLIGQTRAAPISALSPLFDKGVDMADAMLASPFKAGGMVGYVESLVYQLLAGVPVKCASERDSAQSYGPNPAALGIVRSWRAVVTWVRYRRVRRSRRASPASVKSKTPPEVAREVVKQASLSFLQQAPDTSERHSVSDRSEAVLPSPIYSPPQRPASSGGSSFNATVRAAIPPGKPARLPVRASSARPATPTPSARAQVEAATESPTPNSGGRPPNTRHREGQASRPIPAPKPPTQADELESDEEEVARVKPVDYSTEEEESSDEEEEEKVTKRSDSAIDGPKPISPNTLGVA</sequence>
<dbReference type="EMBL" id="LC350279">
    <property type="protein sequence ID" value="BBC27880.1"/>
    <property type="molecule type" value="Genomic_RNA"/>
</dbReference>
<feature type="compositionally biased region" description="Polar residues" evidence="1">
    <location>
        <begin position="636"/>
        <end position="646"/>
    </location>
</feature>
<dbReference type="RefSeq" id="YP_009553285.1">
    <property type="nucleotide sequence ID" value="NC_040736.1"/>
</dbReference>
<organism evidence="2 3">
    <name type="scientific">Alternaria alternata chrysovirus 1</name>
    <dbReference type="NCBI Taxonomy" id="2066695"/>
    <lineage>
        <taxon>Viruses</taxon>
        <taxon>Riboviria</taxon>
        <taxon>Orthornavirae</taxon>
        <taxon>Duplornaviricota</taxon>
        <taxon>Chrymotiviricetes</taxon>
        <taxon>Ghabrivirales</taxon>
        <taxon>Alphatotivirineae</taxon>
        <taxon>Chrysoviridae</taxon>
        <taxon>Betachrysovirus</taxon>
        <taxon>Betachrysovirus alternariae</taxon>
    </lineage>
</organism>
<evidence type="ECO:0000313" key="3">
    <source>
        <dbReference type="Proteomes" id="UP000288974"/>
    </source>
</evidence>
<accession>A0A2Z5X7B8</accession>
<feature type="region of interest" description="Disordered" evidence="1">
    <location>
        <begin position="605"/>
        <end position="774"/>
    </location>
</feature>
<feature type="compositionally biased region" description="Acidic residues" evidence="1">
    <location>
        <begin position="737"/>
        <end position="750"/>
    </location>
</feature>